<dbReference type="RefSeq" id="WP_004765941.1">
    <property type="nucleotide sequence ID" value="NZ_AHMY02000050.1"/>
</dbReference>
<dbReference type="AlphaFoldDB" id="A0A0E2BD69"/>
<comment type="caution">
    <text evidence="1">The sequence shown here is derived from an EMBL/GenBank/DDBJ whole genome shotgun (WGS) entry which is preliminary data.</text>
</comment>
<sequence>MKPGDKVKIVKRTFLHNGIFVHTNTIVEVISFENEKLVVLFHDKEGFTHNIESLTPTDVVPV</sequence>
<evidence type="ECO:0000313" key="1">
    <source>
        <dbReference type="EMBL" id="EKO15124.1"/>
    </source>
</evidence>
<accession>A0A0E2BD69</accession>
<proteinExistence type="predicted"/>
<dbReference type="Proteomes" id="UP000006253">
    <property type="component" value="Unassembled WGS sequence"/>
</dbReference>
<protein>
    <submittedName>
        <fullName evidence="1">Uncharacterized protein</fullName>
    </submittedName>
</protein>
<organism evidence="1 2">
    <name type="scientific">Leptospira kirschneri str. H1</name>
    <dbReference type="NCBI Taxonomy" id="1049966"/>
    <lineage>
        <taxon>Bacteria</taxon>
        <taxon>Pseudomonadati</taxon>
        <taxon>Spirochaetota</taxon>
        <taxon>Spirochaetia</taxon>
        <taxon>Leptospirales</taxon>
        <taxon>Leptospiraceae</taxon>
        <taxon>Leptospira</taxon>
    </lineage>
</organism>
<reference evidence="1 2" key="1">
    <citation type="submission" date="2012-10" db="EMBL/GenBank/DDBJ databases">
        <authorList>
            <person name="Harkins D.M."/>
            <person name="Durkin A.S."/>
            <person name="Brinkac L.M."/>
            <person name="Selengut J.D."/>
            <person name="Sanka R."/>
            <person name="DePew J."/>
            <person name="Purushe J."/>
            <person name="Peacock S.J."/>
            <person name="Thaipadungpanit J."/>
            <person name="Wuthiekanun V.W."/>
            <person name="Day N.P."/>
            <person name="Vinetz J.M."/>
            <person name="Sutton G.G."/>
            <person name="Nelson W.C."/>
            <person name="Fouts D.E."/>
        </authorList>
    </citation>
    <scope>NUCLEOTIDE SEQUENCE [LARGE SCALE GENOMIC DNA]</scope>
    <source>
        <strain evidence="1 2">H1</strain>
    </source>
</reference>
<name>A0A0E2BD69_9LEPT</name>
<gene>
    <name evidence="1" type="ORF">LEP1GSC081_4515</name>
</gene>
<dbReference type="EMBL" id="AHMY02000050">
    <property type="protein sequence ID" value="EKO15124.1"/>
    <property type="molecule type" value="Genomic_DNA"/>
</dbReference>
<evidence type="ECO:0000313" key="2">
    <source>
        <dbReference type="Proteomes" id="UP000006253"/>
    </source>
</evidence>